<keyword evidence="4" id="KW-1185">Reference proteome</keyword>
<evidence type="ECO:0000259" key="2">
    <source>
        <dbReference type="PROSITE" id="PS50181"/>
    </source>
</evidence>
<evidence type="ECO:0000256" key="1">
    <source>
        <dbReference type="SAM" id="MobiDB-lite"/>
    </source>
</evidence>
<protein>
    <recommendedName>
        <fullName evidence="2">F-box domain-containing protein</fullName>
    </recommendedName>
</protein>
<dbReference type="HOGENOM" id="CLU_048940_1_0_1"/>
<evidence type="ECO:0000313" key="3">
    <source>
        <dbReference type="EMBL" id="EGT37413.1"/>
    </source>
</evidence>
<dbReference type="InterPro" id="IPR012885">
    <property type="entry name" value="F-box_Sdz-33"/>
</dbReference>
<gene>
    <name evidence="3" type="ORF">CAEBREN_11050</name>
</gene>
<dbReference type="EMBL" id="GL379802">
    <property type="protein sequence ID" value="EGT37413.1"/>
    <property type="molecule type" value="Genomic_DNA"/>
</dbReference>
<proteinExistence type="predicted"/>
<feature type="region of interest" description="Disordered" evidence="1">
    <location>
        <begin position="381"/>
        <end position="409"/>
    </location>
</feature>
<evidence type="ECO:0000313" key="4">
    <source>
        <dbReference type="Proteomes" id="UP000008068"/>
    </source>
</evidence>
<accession>G0MML3</accession>
<reference evidence="4" key="1">
    <citation type="submission" date="2011-07" db="EMBL/GenBank/DDBJ databases">
        <authorList>
            <consortium name="Caenorhabditis brenneri Sequencing and Analysis Consortium"/>
            <person name="Wilson R.K."/>
        </authorList>
    </citation>
    <scope>NUCLEOTIDE SEQUENCE [LARGE SCALE GENOMIC DNA]</scope>
    <source>
        <strain evidence="4">PB2801</strain>
    </source>
</reference>
<dbReference type="PROSITE" id="PS50181">
    <property type="entry name" value="FBOX"/>
    <property type="match status" value="1"/>
</dbReference>
<sequence>MPLPILRIPVIALKYIVNHMNKIELVKIALCSRRADWLFRRCGQHQLSYFDIYNKLFVNLNSLEHFELSLLEAGRMEGGVCTSQPLYLNISFRDSIEVTVDGFNKYTFNVECLNKLNKFAGTQRSWMMKNRHIPVVMTKNGEMYTFWNNRADGLIFLLKCLIERFRYVTHTLYVHSKIMPDALESLRKFVDYSSLPEVSLIEFRIDFDVQMPIEDFQYILENVKFRDYLVRKCAFASCFDANENFKSNGTIPCSDLSIYSSGHWITLEYLLECKHKEIIVAESKLTNEEIKIYMNQWVAGKIPDIREVHIEMTENFEVEHVLSELQKCRMSDCSQSSDYLHVFVKGAGDKIAMIHKFKTGLFVMNVYSDPDAVVIEDRVKKFNGSENNDENEQEESDRDENTKEKDKTD</sequence>
<dbReference type="InterPro" id="IPR001810">
    <property type="entry name" value="F-box_dom"/>
</dbReference>
<organism evidence="4">
    <name type="scientific">Caenorhabditis brenneri</name>
    <name type="common">Nematode worm</name>
    <dbReference type="NCBI Taxonomy" id="135651"/>
    <lineage>
        <taxon>Eukaryota</taxon>
        <taxon>Metazoa</taxon>
        <taxon>Ecdysozoa</taxon>
        <taxon>Nematoda</taxon>
        <taxon>Chromadorea</taxon>
        <taxon>Rhabditida</taxon>
        <taxon>Rhabditina</taxon>
        <taxon>Rhabditomorpha</taxon>
        <taxon>Rhabditoidea</taxon>
        <taxon>Rhabditidae</taxon>
        <taxon>Peloderinae</taxon>
        <taxon>Caenorhabditis</taxon>
    </lineage>
</organism>
<name>G0MML3_CAEBE</name>
<dbReference type="PANTHER" id="PTHR21503">
    <property type="entry name" value="F-BOX-CONTAINING HYPOTHETICAL PROTEIN C.ELEGANS"/>
    <property type="match status" value="1"/>
</dbReference>
<dbReference type="Pfam" id="PF07735">
    <property type="entry name" value="FBA_2"/>
    <property type="match status" value="1"/>
</dbReference>
<feature type="domain" description="F-box" evidence="2">
    <location>
        <begin position="2"/>
        <end position="56"/>
    </location>
</feature>
<feature type="compositionally biased region" description="Acidic residues" evidence="1">
    <location>
        <begin position="387"/>
        <end position="398"/>
    </location>
</feature>
<dbReference type="AlphaFoldDB" id="G0MML3"/>
<feature type="compositionally biased region" description="Basic and acidic residues" evidence="1">
    <location>
        <begin position="399"/>
        <end position="409"/>
    </location>
</feature>
<dbReference type="InParanoid" id="G0MML3"/>
<dbReference type="Proteomes" id="UP000008068">
    <property type="component" value="Unassembled WGS sequence"/>
</dbReference>